<sequence length="76" mass="7981">MDALSAVKASRRVDGALGGPNNASLITKGVMMSSKIGLGMRMNDSQRVNNGGGFVGTWKQSLAMGQSLTCSCRHCY</sequence>
<accession>A0A9P5YM05</accession>
<name>A0A9P5YM05_9AGAR</name>
<evidence type="ECO:0000313" key="2">
    <source>
        <dbReference type="Proteomes" id="UP000807469"/>
    </source>
</evidence>
<dbReference type="EMBL" id="MU155649">
    <property type="protein sequence ID" value="KAF9471627.1"/>
    <property type="molecule type" value="Genomic_DNA"/>
</dbReference>
<comment type="caution">
    <text evidence="1">The sequence shown here is derived from an EMBL/GenBank/DDBJ whole genome shotgun (WGS) entry which is preliminary data.</text>
</comment>
<dbReference type="AlphaFoldDB" id="A0A9P5YM05"/>
<evidence type="ECO:0000313" key="1">
    <source>
        <dbReference type="EMBL" id="KAF9471627.1"/>
    </source>
</evidence>
<organism evidence="1 2">
    <name type="scientific">Pholiota conissans</name>
    <dbReference type="NCBI Taxonomy" id="109636"/>
    <lineage>
        <taxon>Eukaryota</taxon>
        <taxon>Fungi</taxon>
        <taxon>Dikarya</taxon>
        <taxon>Basidiomycota</taxon>
        <taxon>Agaricomycotina</taxon>
        <taxon>Agaricomycetes</taxon>
        <taxon>Agaricomycetidae</taxon>
        <taxon>Agaricales</taxon>
        <taxon>Agaricineae</taxon>
        <taxon>Strophariaceae</taxon>
        <taxon>Pholiota</taxon>
    </lineage>
</organism>
<reference evidence="1" key="1">
    <citation type="submission" date="2020-11" db="EMBL/GenBank/DDBJ databases">
        <authorList>
            <consortium name="DOE Joint Genome Institute"/>
            <person name="Ahrendt S."/>
            <person name="Riley R."/>
            <person name="Andreopoulos W."/>
            <person name="Labutti K."/>
            <person name="Pangilinan J."/>
            <person name="Ruiz-Duenas F.J."/>
            <person name="Barrasa J.M."/>
            <person name="Sanchez-Garcia M."/>
            <person name="Camarero S."/>
            <person name="Miyauchi S."/>
            <person name="Serrano A."/>
            <person name="Linde D."/>
            <person name="Babiker R."/>
            <person name="Drula E."/>
            <person name="Ayuso-Fernandez I."/>
            <person name="Pacheco R."/>
            <person name="Padilla G."/>
            <person name="Ferreira P."/>
            <person name="Barriuso J."/>
            <person name="Kellner H."/>
            <person name="Castanera R."/>
            <person name="Alfaro M."/>
            <person name="Ramirez L."/>
            <person name="Pisabarro A.G."/>
            <person name="Kuo A."/>
            <person name="Tritt A."/>
            <person name="Lipzen A."/>
            <person name="He G."/>
            <person name="Yan M."/>
            <person name="Ng V."/>
            <person name="Cullen D."/>
            <person name="Martin F."/>
            <person name="Rosso M.-N."/>
            <person name="Henrissat B."/>
            <person name="Hibbett D."/>
            <person name="Martinez A.T."/>
            <person name="Grigoriev I.V."/>
        </authorList>
    </citation>
    <scope>NUCLEOTIDE SEQUENCE</scope>
    <source>
        <strain evidence="1">CIRM-BRFM 674</strain>
    </source>
</reference>
<keyword evidence="2" id="KW-1185">Reference proteome</keyword>
<proteinExistence type="predicted"/>
<protein>
    <submittedName>
        <fullName evidence="1">Uncharacterized protein</fullName>
    </submittedName>
</protein>
<gene>
    <name evidence="1" type="ORF">BDN70DRAFT_887892</name>
</gene>
<dbReference type="Proteomes" id="UP000807469">
    <property type="component" value="Unassembled WGS sequence"/>
</dbReference>